<feature type="domain" description="HTH lacI-type" evidence="4">
    <location>
        <begin position="5"/>
        <end position="59"/>
    </location>
</feature>
<dbReference type="PANTHER" id="PTHR30146:SF150">
    <property type="entry name" value="ARABINOSE METABOLISM TRANSCRIPTIONAL REPRESSOR"/>
    <property type="match status" value="1"/>
</dbReference>
<evidence type="ECO:0000256" key="3">
    <source>
        <dbReference type="ARBA" id="ARBA00023163"/>
    </source>
</evidence>
<keyword evidence="3" id="KW-0804">Transcription</keyword>
<dbReference type="InterPro" id="IPR046335">
    <property type="entry name" value="LacI/GalR-like_sensor"/>
</dbReference>
<keyword evidence="1" id="KW-0805">Transcription regulation</keyword>
<organism evidence="5 6">
    <name type="scientific">Lacticaseibacillus suilingensis</name>
    <dbReference type="NCBI Taxonomy" id="2799577"/>
    <lineage>
        <taxon>Bacteria</taxon>
        <taxon>Bacillati</taxon>
        <taxon>Bacillota</taxon>
        <taxon>Bacilli</taxon>
        <taxon>Lactobacillales</taxon>
        <taxon>Lactobacillaceae</taxon>
        <taxon>Lacticaseibacillus</taxon>
    </lineage>
</organism>
<comment type="caution">
    <text evidence="5">The sequence shown here is derived from an EMBL/GenBank/DDBJ whole genome shotgun (WGS) entry which is preliminary data.</text>
</comment>
<dbReference type="InterPro" id="IPR000843">
    <property type="entry name" value="HTH_LacI"/>
</dbReference>
<dbReference type="InterPro" id="IPR028082">
    <property type="entry name" value="Peripla_BP_I"/>
</dbReference>
<accession>A0ABW4BBQ1</accession>
<sequence length="357" mass="39178">MKKNITIKEIAKQAGTSVSTVSRVLNNNPSVSPAKRAKIQAIIDQNHFQPSMLARGMVSHKTNTLAVVVSDINNPYFTDLISQIEQNARPAGYTLLLINTMTAGTGQDASDVQVEIEAFKRIMEAKVDGVLILGGEIDKEVVAERYISALNTLNSKAPVVVIGQKVAGCDALFVERDQKRSVTLITQHLLALGHRQIGFVGGEPGVRITSQRLAAFKATMQTYSEIDESLIVLNNYYPQSGYDAMAQILATHKQLPEALVAINDRVAEGIFRCLADHGLQAPQDIAVGSCDNFPYGDFLIPRITTVDQHNEVLGRIALHYLFQLIDHKQLEQTETTHLPELIIRESCGAKLPKEGKQ</sequence>
<dbReference type="Gene3D" id="1.10.260.40">
    <property type="entry name" value="lambda repressor-like DNA-binding domains"/>
    <property type="match status" value="1"/>
</dbReference>
<evidence type="ECO:0000313" key="5">
    <source>
        <dbReference type="EMBL" id="MFD1397894.1"/>
    </source>
</evidence>
<name>A0ABW4BBQ1_9LACO</name>
<evidence type="ECO:0000256" key="2">
    <source>
        <dbReference type="ARBA" id="ARBA00023125"/>
    </source>
</evidence>
<dbReference type="CDD" id="cd06267">
    <property type="entry name" value="PBP1_LacI_sugar_binding-like"/>
    <property type="match status" value="1"/>
</dbReference>
<proteinExistence type="predicted"/>
<dbReference type="Pfam" id="PF00356">
    <property type="entry name" value="LacI"/>
    <property type="match status" value="1"/>
</dbReference>
<evidence type="ECO:0000256" key="1">
    <source>
        <dbReference type="ARBA" id="ARBA00023015"/>
    </source>
</evidence>
<gene>
    <name evidence="5" type="ORF">ACFQ41_01060</name>
</gene>
<dbReference type="SUPFAM" id="SSF53822">
    <property type="entry name" value="Periplasmic binding protein-like I"/>
    <property type="match status" value="1"/>
</dbReference>
<dbReference type="PANTHER" id="PTHR30146">
    <property type="entry name" value="LACI-RELATED TRANSCRIPTIONAL REPRESSOR"/>
    <property type="match status" value="1"/>
</dbReference>
<dbReference type="GO" id="GO:0003677">
    <property type="term" value="F:DNA binding"/>
    <property type="evidence" value="ECO:0007669"/>
    <property type="project" value="UniProtKB-KW"/>
</dbReference>
<dbReference type="PROSITE" id="PS50932">
    <property type="entry name" value="HTH_LACI_2"/>
    <property type="match status" value="1"/>
</dbReference>
<dbReference type="Proteomes" id="UP001597199">
    <property type="component" value="Unassembled WGS sequence"/>
</dbReference>
<dbReference type="Gene3D" id="3.40.50.2300">
    <property type="match status" value="2"/>
</dbReference>
<keyword evidence="6" id="KW-1185">Reference proteome</keyword>
<reference evidence="6" key="1">
    <citation type="journal article" date="2019" name="Int. J. Syst. Evol. Microbiol.">
        <title>The Global Catalogue of Microorganisms (GCM) 10K type strain sequencing project: providing services to taxonomists for standard genome sequencing and annotation.</title>
        <authorList>
            <consortium name="The Broad Institute Genomics Platform"/>
            <consortium name="The Broad Institute Genome Sequencing Center for Infectious Disease"/>
            <person name="Wu L."/>
            <person name="Ma J."/>
        </authorList>
    </citation>
    <scope>NUCLEOTIDE SEQUENCE [LARGE SCALE GENOMIC DNA]</scope>
    <source>
        <strain evidence="6">CCM 9110</strain>
    </source>
</reference>
<evidence type="ECO:0000259" key="4">
    <source>
        <dbReference type="PROSITE" id="PS50932"/>
    </source>
</evidence>
<evidence type="ECO:0000313" key="6">
    <source>
        <dbReference type="Proteomes" id="UP001597199"/>
    </source>
</evidence>
<dbReference type="SMART" id="SM00354">
    <property type="entry name" value="HTH_LACI"/>
    <property type="match status" value="1"/>
</dbReference>
<dbReference type="RefSeq" id="WP_204119015.1">
    <property type="nucleotide sequence ID" value="NZ_BOLV01000010.1"/>
</dbReference>
<protein>
    <submittedName>
        <fullName evidence="5">LacI family DNA-binding transcriptional regulator</fullName>
    </submittedName>
</protein>
<dbReference type="SUPFAM" id="SSF47413">
    <property type="entry name" value="lambda repressor-like DNA-binding domains"/>
    <property type="match status" value="1"/>
</dbReference>
<dbReference type="Pfam" id="PF13377">
    <property type="entry name" value="Peripla_BP_3"/>
    <property type="match status" value="1"/>
</dbReference>
<dbReference type="CDD" id="cd01392">
    <property type="entry name" value="HTH_LacI"/>
    <property type="match status" value="1"/>
</dbReference>
<dbReference type="InterPro" id="IPR010982">
    <property type="entry name" value="Lambda_DNA-bd_dom_sf"/>
</dbReference>
<keyword evidence="2 5" id="KW-0238">DNA-binding</keyword>
<dbReference type="EMBL" id="JBHTOA010000011">
    <property type="protein sequence ID" value="MFD1397894.1"/>
    <property type="molecule type" value="Genomic_DNA"/>
</dbReference>